<sequence>MGTSQPPQRGDPSGSTSFQLPKLGGGIAGIGKKLNDSLFSLYEPVNPNAELVFFHGVIQKTCPDMHVRAWMSSNVCWPAVWLQDEADLPRARILSVQYDSSLEKANDAGVYSMNTLVEALASDLLVLSDVGQSGRPVVLVGHDLGGLVIKALCVYLATHISLYTGRRERREVPPWLDRIASRKWMTAGLGPLIEDPESSLRVSEASVRPAADSFTMVSESMETINKPDSRQSSSYQTFVSHVKHFMQAEVEEDSDLEFKDFMRNTVGLENVVRDLCPIARKVEGRISGLLEALSQPHGAITELQKSLLDCLGGNRSSAVRGPKLLQTKLKNCYKSFKRPILLFIDNIEDEEELEHIFPGPIHELLWQGSYIIMATRNSRLLSKLRVVGSVDVHLHEMKELDEASANELFCRYAFSSRKNVSDELKARHGAWKDVRKVLSACSRLPLALKVVGAALASEEGTAPSSRWNVDPVLERLTNWLSVDGKKEDQLVKSLEFSYSELDEETKEVFLDIVFCFQGSPWNEVWALYGDRLDMLKRRALIRKEIHIAPRDNMRFPVIRVHALLVALGEKKGRDLGTHVKLDLQKDDNMEDEDLSIKKGIVSVLVIRGTLGKFVSPSASVFNPSVRLTSFNTTEELHSVLRSDVRLMLRASHLKGTQLHIRRIKCFAPFLRILFLRDVLIRGTFASEDMPRNLQCFVSANSSVPFAGGDLSRLNKLIHVDIAIPTWIAEAEARDSASERLEVSVRGEKPETERAGTDVYFRPSFPDFDKSITKSYELPCGVGLSSNPELNCILIGGCPKLKVLPPGFEADQPTTDGNTQGFEVQDISASLRRFCPAKIPSNSEKVTEEVVAASQMPPLIEQSVPRTTSTYTPTHIQARDRIISGLENEQGPNVILLHGDPGSGKSVLARFIGESYTRSRGAGDPESIFLSVPRISPKLMVFLECGQPAVSTALLQKLHGKLHLQVHRSEDQCESRSMCTLPFLMMGMRIIVVLDDVWAPELIEAFLEEVRSWDGAHVKILMTSRRSDLSDDPEILKVKIGEITDTEAENILASHLGLTTIPQNLQKDARLLVERSGRHPLALAMVAHRITRDRSEDPQRWEAVAKCFFPLLRQQLRAALIRQGKQSMHFGSVLHCANKRSIGETLMLTYKDLEPDARYLLLLIGKSGASSLPSPVVQMLFAYGVANHHKNSQPELFRFALSDLENSGAMLRVSKRIIECDFPCEFRTSFQQLSYESLGLHDLQKEFLNVVMEVDNERLEKSLLPDTHCSVPLEHSGKMTSEELDRATAWILCILWLEQDLAERAAEKLGVSLPFFGSLSIPVLRYALEPLTWLMHEDVSEEMICAKQVILLYSCILRNLMNIMGSSTLRELYARGQAV</sequence>
<dbReference type="InterPro" id="IPR002182">
    <property type="entry name" value="NB-ARC"/>
</dbReference>
<dbReference type="InterPro" id="IPR044974">
    <property type="entry name" value="Disease_R_plants"/>
</dbReference>
<feature type="domain" description="NB-ARC" evidence="1">
    <location>
        <begin position="879"/>
        <end position="1033"/>
    </location>
</feature>
<keyword evidence="4" id="KW-1185">Reference proteome</keyword>
<dbReference type="InterPro" id="IPR027417">
    <property type="entry name" value="P-loop_NTPase"/>
</dbReference>
<proteinExistence type="predicted"/>
<evidence type="ECO:0000259" key="2">
    <source>
        <dbReference type="Pfam" id="PF12697"/>
    </source>
</evidence>
<evidence type="ECO:0000259" key="1">
    <source>
        <dbReference type="Pfam" id="PF00931"/>
    </source>
</evidence>
<dbReference type="Pfam" id="PF12697">
    <property type="entry name" value="Abhydrolase_6"/>
    <property type="match status" value="1"/>
</dbReference>
<comment type="caution">
    <text evidence="3">The sequence shown here is derived from an EMBL/GenBank/DDBJ whole genome shotgun (WGS) entry which is preliminary data.</text>
</comment>
<dbReference type="SUPFAM" id="SSF53474">
    <property type="entry name" value="alpha/beta-Hydrolases"/>
    <property type="match status" value="1"/>
</dbReference>
<dbReference type="InterPro" id="IPR029058">
    <property type="entry name" value="AB_hydrolase_fold"/>
</dbReference>
<evidence type="ECO:0000313" key="4">
    <source>
        <dbReference type="Proteomes" id="UP001633002"/>
    </source>
</evidence>
<dbReference type="Proteomes" id="UP001633002">
    <property type="component" value="Unassembled WGS sequence"/>
</dbReference>
<dbReference type="InterPro" id="IPR042197">
    <property type="entry name" value="Apaf_helical"/>
</dbReference>
<evidence type="ECO:0008006" key="5">
    <source>
        <dbReference type="Google" id="ProtNLM"/>
    </source>
</evidence>
<dbReference type="PRINTS" id="PR00364">
    <property type="entry name" value="DISEASERSIST"/>
</dbReference>
<dbReference type="Gene3D" id="3.40.50.300">
    <property type="entry name" value="P-loop containing nucleotide triphosphate hydrolases"/>
    <property type="match status" value="2"/>
</dbReference>
<dbReference type="Gene3D" id="1.10.8.430">
    <property type="entry name" value="Helical domain of apoptotic protease-activating factors"/>
    <property type="match status" value="1"/>
</dbReference>
<accession>A0ABD3H688</accession>
<dbReference type="InterPro" id="IPR000073">
    <property type="entry name" value="AB_hydrolase_1"/>
</dbReference>
<dbReference type="EMBL" id="JBJQOH010000006">
    <property type="protein sequence ID" value="KAL3685674.1"/>
    <property type="molecule type" value="Genomic_DNA"/>
</dbReference>
<evidence type="ECO:0000313" key="3">
    <source>
        <dbReference type="EMBL" id="KAL3685674.1"/>
    </source>
</evidence>
<dbReference type="SUPFAM" id="SSF52540">
    <property type="entry name" value="P-loop containing nucleoside triphosphate hydrolases"/>
    <property type="match status" value="2"/>
</dbReference>
<feature type="domain" description="AB hydrolase-1" evidence="2">
    <location>
        <begin position="51"/>
        <end position="214"/>
    </location>
</feature>
<organism evidence="3 4">
    <name type="scientific">Riccia sorocarpa</name>
    <dbReference type="NCBI Taxonomy" id="122646"/>
    <lineage>
        <taxon>Eukaryota</taxon>
        <taxon>Viridiplantae</taxon>
        <taxon>Streptophyta</taxon>
        <taxon>Embryophyta</taxon>
        <taxon>Marchantiophyta</taxon>
        <taxon>Marchantiopsida</taxon>
        <taxon>Marchantiidae</taxon>
        <taxon>Marchantiales</taxon>
        <taxon>Ricciaceae</taxon>
        <taxon>Riccia</taxon>
    </lineage>
</organism>
<protein>
    <recommendedName>
        <fullName evidence="5">AAA+ ATPase domain-containing protein</fullName>
    </recommendedName>
</protein>
<reference evidence="3 4" key="1">
    <citation type="submission" date="2024-09" db="EMBL/GenBank/DDBJ databases">
        <title>Chromosome-scale assembly of Riccia sorocarpa.</title>
        <authorList>
            <person name="Paukszto L."/>
        </authorList>
    </citation>
    <scope>NUCLEOTIDE SEQUENCE [LARGE SCALE GENOMIC DNA]</scope>
    <source>
        <strain evidence="3">LP-2024</strain>
        <tissue evidence="3">Aerial parts of the thallus</tissue>
    </source>
</reference>
<dbReference type="Pfam" id="PF00931">
    <property type="entry name" value="NB-ARC"/>
    <property type="match status" value="1"/>
</dbReference>
<gene>
    <name evidence="3" type="ORF">R1sor_003696</name>
</gene>
<dbReference type="PANTHER" id="PTHR11017">
    <property type="entry name" value="LEUCINE-RICH REPEAT-CONTAINING PROTEIN"/>
    <property type="match status" value="1"/>
</dbReference>
<name>A0ABD3H688_9MARC</name>